<dbReference type="EMBL" id="ASPP01007342">
    <property type="protein sequence ID" value="ETO27300.1"/>
    <property type="molecule type" value="Genomic_DNA"/>
</dbReference>
<dbReference type="Gene3D" id="3.30.479.30">
    <property type="entry name" value="Band 7 domain"/>
    <property type="match status" value="1"/>
</dbReference>
<dbReference type="OrthoDB" id="2105077at2759"/>
<dbReference type="PANTHER" id="PTHR10264">
    <property type="entry name" value="BAND 7 PROTEIN-RELATED"/>
    <property type="match status" value="1"/>
</dbReference>
<accession>X6NLY7</accession>
<dbReference type="GO" id="GO:0098552">
    <property type="term" value="C:side of membrane"/>
    <property type="evidence" value="ECO:0007669"/>
    <property type="project" value="UniProtKB-ARBA"/>
</dbReference>
<sequence>MFFSWLLVLLIPIFWFFIIRTVRTFERAVIFRLGKITGGAKGPGVFLINPCLDDIRVMDLRIETFNLPPQEMMTKDSVTVHVDAVCFMKVVDPVLVVLEVDNYKVAFNNFAATTLRSVVGTYDLQQLLSGMNEINERIRVIIEQETSNWGVAVPAVEIKDVKLPQSLQRAMAALSFFLEAEAERERRAKIISARGESESAHELARAADTIAQAPGALQLRYLHTLTQIAAENNSTIVFPLPMELLGGFMNNGDKNLKKLQTNASKDEQKEDQQ</sequence>
<dbReference type="AlphaFoldDB" id="X6NLY7"/>
<dbReference type="SUPFAM" id="SSF117892">
    <property type="entry name" value="Band 7/SPFH domain"/>
    <property type="match status" value="1"/>
</dbReference>
<keyword evidence="4" id="KW-1185">Reference proteome</keyword>
<dbReference type="InterPro" id="IPR036013">
    <property type="entry name" value="Band_7/SPFH_dom_sf"/>
</dbReference>
<dbReference type="OMA" id="MFQVTDP"/>
<gene>
    <name evidence="3" type="ORF">RFI_09835</name>
</gene>
<evidence type="ECO:0000313" key="3">
    <source>
        <dbReference type="EMBL" id="ETO27300.1"/>
    </source>
</evidence>
<name>X6NLY7_RETFI</name>
<dbReference type="PANTHER" id="PTHR10264:SF19">
    <property type="entry name" value="AT06885P-RELATED"/>
    <property type="match status" value="1"/>
</dbReference>
<comment type="similarity">
    <text evidence="1">Belongs to the band 7/mec-2 family.</text>
</comment>
<dbReference type="SMART" id="SM00244">
    <property type="entry name" value="PHB"/>
    <property type="match status" value="1"/>
</dbReference>
<evidence type="ECO:0000259" key="2">
    <source>
        <dbReference type="SMART" id="SM00244"/>
    </source>
</evidence>
<dbReference type="Pfam" id="PF01145">
    <property type="entry name" value="Band_7"/>
    <property type="match status" value="1"/>
</dbReference>
<dbReference type="PRINTS" id="PR00721">
    <property type="entry name" value="STOMATIN"/>
</dbReference>
<dbReference type="InterPro" id="IPR001972">
    <property type="entry name" value="Stomatin_HflK_fam"/>
</dbReference>
<proteinExistence type="inferred from homology"/>
<dbReference type="InterPro" id="IPR043202">
    <property type="entry name" value="Band-7_stomatin-like"/>
</dbReference>
<dbReference type="Proteomes" id="UP000023152">
    <property type="component" value="Unassembled WGS sequence"/>
</dbReference>
<dbReference type="Gene3D" id="6.10.250.2090">
    <property type="match status" value="1"/>
</dbReference>
<organism evidence="3 4">
    <name type="scientific">Reticulomyxa filosa</name>
    <dbReference type="NCBI Taxonomy" id="46433"/>
    <lineage>
        <taxon>Eukaryota</taxon>
        <taxon>Sar</taxon>
        <taxon>Rhizaria</taxon>
        <taxon>Retaria</taxon>
        <taxon>Foraminifera</taxon>
        <taxon>Monothalamids</taxon>
        <taxon>Reticulomyxidae</taxon>
        <taxon>Reticulomyxa</taxon>
    </lineage>
</organism>
<dbReference type="FunFam" id="3.30.479.30:FF:000004">
    <property type="entry name" value="Putative membrane protease family, stomatin"/>
    <property type="match status" value="1"/>
</dbReference>
<dbReference type="GO" id="GO:0005886">
    <property type="term" value="C:plasma membrane"/>
    <property type="evidence" value="ECO:0007669"/>
    <property type="project" value="InterPro"/>
</dbReference>
<comment type="caution">
    <text evidence="3">The sequence shown here is derived from an EMBL/GenBank/DDBJ whole genome shotgun (WGS) entry which is preliminary data.</text>
</comment>
<feature type="domain" description="Band 7" evidence="2">
    <location>
        <begin position="17"/>
        <end position="175"/>
    </location>
</feature>
<protein>
    <recommendedName>
        <fullName evidence="2">Band 7 domain-containing protein</fullName>
    </recommendedName>
</protein>
<reference evidence="3 4" key="1">
    <citation type="journal article" date="2013" name="Curr. Biol.">
        <title>The Genome of the Foraminiferan Reticulomyxa filosa.</title>
        <authorList>
            <person name="Glockner G."/>
            <person name="Hulsmann N."/>
            <person name="Schleicher M."/>
            <person name="Noegel A.A."/>
            <person name="Eichinger L."/>
            <person name="Gallinger C."/>
            <person name="Pawlowski J."/>
            <person name="Sierra R."/>
            <person name="Euteneuer U."/>
            <person name="Pillet L."/>
            <person name="Moustafa A."/>
            <person name="Platzer M."/>
            <person name="Groth M."/>
            <person name="Szafranski K."/>
            <person name="Schliwa M."/>
        </authorList>
    </citation>
    <scope>NUCLEOTIDE SEQUENCE [LARGE SCALE GENOMIC DNA]</scope>
</reference>
<dbReference type="InterPro" id="IPR001107">
    <property type="entry name" value="Band_7"/>
</dbReference>
<evidence type="ECO:0000313" key="4">
    <source>
        <dbReference type="Proteomes" id="UP000023152"/>
    </source>
</evidence>
<evidence type="ECO:0000256" key="1">
    <source>
        <dbReference type="ARBA" id="ARBA00008164"/>
    </source>
</evidence>